<evidence type="ECO:0000313" key="3">
    <source>
        <dbReference type="Proteomes" id="UP000485058"/>
    </source>
</evidence>
<keyword evidence="3" id="KW-1185">Reference proteome</keyword>
<evidence type="ECO:0000256" key="1">
    <source>
        <dbReference type="SAM" id="MobiDB-lite"/>
    </source>
</evidence>
<dbReference type="AlphaFoldDB" id="A0A6A0AH35"/>
<feature type="region of interest" description="Disordered" evidence="1">
    <location>
        <begin position="46"/>
        <end position="102"/>
    </location>
</feature>
<sequence length="102" mass="10782">MCLYLLGHGLASWLHLHATFCKQRLLVGRIPRQPWAQESVPAGLALVTGGDPGPARVHAADTPAPPRPDAVSGVAAVRGPNPSPQQLQMPSPRCRQAHAACQ</sequence>
<accession>A0A6A0AH35</accession>
<organism evidence="2 3">
    <name type="scientific">Haematococcus lacustris</name>
    <name type="common">Green alga</name>
    <name type="synonym">Haematococcus pluvialis</name>
    <dbReference type="NCBI Taxonomy" id="44745"/>
    <lineage>
        <taxon>Eukaryota</taxon>
        <taxon>Viridiplantae</taxon>
        <taxon>Chlorophyta</taxon>
        <taxon>core chlorophytes</taxon>
        <taxon>Chlorophyceae</taxon>
        <taxon>CS clade</taxon>
        <taxon>Chlamydomonadales</taxon>
        <taxon>Haematococcaceae</taxon>
        <taxon>Haematococcus</taxon>
    </lineage>
</organism>
<proteinExistence type="predicted"/>
<gene>
    <name evidence="2" type="ORF">HaLaN_31066</name>
</gene>
<name>A0A6A0AH35_HAELA</name>
<comment type="caution">
    <text evidence="2">The sequence shown here is derived from an EMBL/GenBank/DDBJ whole genome shotgun (WGS) entry which is preliminary data.</text>
</comment>
<evidence type="ECO:0000313" key="2">
    <source>
        <dbReference type="EMBL" id="GFH31932.1"/>
    </source>
</evidence>
<dbReference type="EMBL" id="BLLF01006082">
    <property type="protein sequence ID" value="GFH31932.1"/>
    <property type="molecule type" value="Genomic_DNA"/>
</dbReference>
<reference evidence="2 3" key="1">
    <citation type="submission" date="2020-02" db="EMBL/GenBank/DDBJ databases">
        <title>Draft genome sequence of Haematococcus lacustris strain NIES-144.</title>
        <authorList>
            <person name="Morimoto D."/>
            <person name="Nakagawa S."/>
            <person name="Yoshida T."/>
            <person name="Sawayama S."/>
        </authorList>
    </citation>
    <scope>NUCLEOTIDE SEQUENCE [LARGE SCALE GENOMIC DNA]</scope>
    <source>
        <strain evidence="2 3">NIES-144</strain>
    </source>
</reference>
<dbReference type="Proteomes" id="UP000485058">
    <property type="component" value="Unassembled WGS sequence"/>
</dbReference>
<protein>
    <submittedName>
        <fullName evidence="2">Uncharacterized protein</fullName>
    </submittedName>
</protein>